<evidence type="ECO:0000256" key="5">
    <source>
        <dbReference type="ARBA" id="ARBA00022729"/>
    </source>
</evidence>
<feature type="short sequence motif" description="TonB box" evidence="10">
    <location>
        <begin position="32"/>
        <end position="38"/>
    </location>
</feature>
<dbReference type="PANTHER" id="PTHR30069:SF49">
    <property type="entry name" value="OUTER MEMBRANE PROTEIN C"/>
    <property type="match status" value="1"/>
</dbReference>
<sequence length="686" mass="73692">MLKLSPVAFAVLSALAMPTFAVAADEVTELDSVVVTAPASKKPLTVKLNPKAPQQPLPAQDGAAFLKTIPGMSVIRKGGADGDPMLRGMAGSRLGMLIDGHEVYGGCGMRMDPPTAYIHPESFDKVTLQKGPTVKYGSGFSAGVVNFERDNERLPQAGSTGHASVTLGSAGRNDVELEGKTGTEKFFIQGSATHSDANDYKDGDGKTVHSAYTRWNTNATLGWTPDEDTLIKLSVGKSDGEAAYADRTMDGVKFERDNAELKFERKNISPLVDKVEAEVYHSYVDHIMDNFSLRTKPAASMYMVSNPDRETDGARAAVTLNASDKTKVTLGADTKKDVHGLRKGSSPAAGSGAAATAANNAMVMTEDMRFEQTGIFAEVKHAMTEDSRMIGGLRVDQHKAKDSRASITTNATTMPATTAANSTRGSTDKDTLNSGFVRYEKDKSDGKGTYFAGLGHTERYPDYWEITKNDAVTNNSAFLTVKPEKTDQLDVGMNWKSGKWSGSTSTFYNQIDDYLLVDATNAQSTKIRNVKAETYGLEADVAYRVSDNWKATAAASLVHGNNKTDNKPLAQQPAKELKLGAEYDNKKHFAGAQLRLVGKQDRVDVGSGNIVGQDIGKTSGFGVFSVNAGTRPKKGMLLSAGVDNVFDKQYAEHISRSGASVAGYETTTRVNDPGRTVWVKASFDLD</sequence>
<evidence type="ECO:0000256" key="3">
    <source>
        <dbReference type="ARBA" id="ARBA00022452"/>
    </source>
</evidence>
<feature type="signal peptide" evidence="12">
    <location>
        <begin position="1"/>
        <end position="23"/>
    </location>
</feature>
<dbReference type="PANTHER" id="PTHR30069">
    <property type="entry name" value="TONB-DEPENDENT OUTER MEMBRANE RECEPTOR"/>
    <property type="match status" value="1"/>
</dbReference>
<keyword evidence="7 9" id="KW-0472">Membrane</keyword>
<dbReference type="PROSITE" id="PS52016">
    <property type="entry name" value="TONB_DEPENDENT_REC_3"/>
    <property type="match status" value="1"/>
</dbReference>
<evidence type="ECO:0000256" key="10">
    <source>
        <dbReference type="PROSITE-ProRule" id="PRU10143"/>
    </source>
</evidence>
<evidence type="ECO:0000259" key="13">
    <source>
        <dbReference type="Pfam" id="PF00593"/>
    </source>
</evidence>
<evidence type="ECO:0000256" key="1">
    <source>
        <dbReference type="ARBA" id="ARBA00004571"/>
    </source>
</evidence>
<dbReference type="InterPro" id="IPR036942">
    <property type="entry name" value="Beta-barrel_TonB_sf"/>
</dbReference>
<feature type="domain" description="TonB-dependent receptor plug" evidence="14">
    <location>
        <begin position="58"/>
        <end position="144"/>
    </location>
</feature>
<keyword evidence="3 9" id="KW-1134">Transmembrane beta strand</keyword>
<evidence type="ECO:0000256" key="8">
    <source>
        <dbReference type="ARBA" id="ARBA00023237"/>
    </source>
</evidence>
<evidence type="ECO:0000256" key="9">
    <source>
        <dbReference type="PROSITE-ProRule" id="PRU01360"/>
    </source>
</evidence>
<dbReference type="GO" id="GO:0044718">
    <property type="term" value="P:siderophore transmembrane transport"/>
    <property type="evidence" value="ECO:0007669"/>
    <property type="project" value="TreeGrafter"/>
</dbReference>
<evidence type="ECO:0000313" key="15">
    <source>
        <dbReference type="EMBL" id="OQX12430.1"/>
    </source>
</evidence>
<organism evidence="15 16">
    <name type="scientific">Thiothrix lacustris</name>
    <dbReference type="NCBI Taxonomy" id="525917"/>
    <lineage>
        <taxon>Bacteria</taxon>
        <taxon>Pseudomonadati</taxon>
        <taxon>Pseudomonadota</taxon>
        <taxon>Gammaproteobacteria</taxon>
        <taxon>Thiotrichales</taxon>
        <taxon>Thiotrichaceae</taxon>
        <taxon>Thiothrix</taxon>
    </lineage>
</organism>
<keyword evidence="5 12" id="KW-0732">Signal</keyword>
<dbReference type="Pfam" id="PF07715">
    <property type="entry name" value="Plug"/>
    <property type="match status" value="1"/>
</dbReference>
<evidence type="ECO:0000256" key="7">
    <source>
        <dbReference type="ARBA" id="ARBA00023136"/>
    </source>
</evidence>
<comment type="similarity">
    <text evidence="9 11">Belongs to the TonB-dependent receptor family.</text>
</comment>
<dbReference type="InterPro" id="IPR010916">
    <property type="entry name" value="TonB_box_CS"/>
</dbReference>
<evidence type="ECO:0000256" key="11">
    <source>
        <dbReference type="RuleBase" id="RU003357"/>
    </source>
</evidence>
<dbReference type="SUPFAM" id="SSF56935">
    <property type="entry name" value="Porins"/>
    <property type="match status" value="1"/>
</dbReference>
<keyword evidence="4 9" id="KW-0812">Transmembrane</keyword>
<dbReference type="InterPro" id="IPR039426">
    <property type="entry name" value="TonB-dep_rcpt-like"/>
</dbReference>
<dbReference type="GO" id="GO:0009279">
    <property type="term" value="C:cell outer membrane"/>
    <property type="evidence" value="ECO:0007669"/>
    <property type="project" value="UniProtKB-SubCell"/>
</dbReference>
<dbReference type="InterPro" id="IPR012910">
    <property type="entry name" value="Plug_dom"/>
</dbReference>
<evidence type="ECO:0000256" key="2">
    <source>
        <dbReference type="ARBA" id="ARBA00022448"/>
    </source>
</evidence>
<dbReference type="Gene3D" id="2.170.130.10">
    <property type="entry name" value="TonB-dependent receptor, plug domain"/>
    <property type="match status" value="1"/>
</dbReference>
<dbReference type="Proteomes" id="UP000192491">
    <property type="component" value="Unassembled WGS sequence"/>
</dbReference>
<evidence type="ECO:0000259" key="14">
    <source>
        <dbReference type="Pfam" id="PF07715"/>
    </source>
</evidence>
<proteinExistence type="inferred from homology"/>
<dbReference type="EMBL" id="MTEJ01000066">
    <property type="protein sequence ID" value="OQX12430.1"/>
    <property type="molecule type" value="Genomic_DNA"/>
</dbReference>
<keyword evidence="15" id="KW-0675">Receptor</keyword>
<feature type="domain" description="TonB-dependent receptor-like beta-barrel" evidence="13">
    <location>
        <begin position="195"/>
        <end position="645"/>
    </location>
</feature>
<protein>
    <submittedName>
        <fullName evidence="15">TonB-dependent copper receptor</fullName>
    </submittedName>
</protein>
<evidence type="ECO:0000256" key="4">
    <source>
        <dbReference type="ARBA" id="ARBA00022692"/>
    </source>
</evidence>
<dbReference type="GO" id="GO:0015344">
    <property type="term" value="F:siderophore uptake transmembrane transporter activity"/>
    <property type="evidence" value="ECO:0007669"/>
    <property type="project" value="TreeGrafter"/>
</dbReference>
<reference evidence="15 16" key="1">
    <citation type="submission" date="2017-01" db="EMBL/GenBank/DDBJ databases">
        <title>Novel large sulfur bacteria in the metagenomes of groundwater-fed chemosynthetic microbial mats in the Lake Huron basin.</title>
        <authorList>
            <person name="Sharrar A.M."/>
            <person name="Flood B.E."/>
            <person name="Bailey J.V."/>
            <person name="Jones D.S."/>
            <person name="Biddanda B."/>
            <person name="Ruberg S.A."/>
            <person name="Marcus D.N."/>
            <person name="Dick G.J."/>
        </authorList>
    </citation>
    <scope>NUCLEOTIDE SEQUENCE [LARGE SCALE GENOMIC DNA]</scope>
    <source>
        <strain evidence="15">A8</strain>
    </source>
</reference>
<keyword evidence="6 10" id="KW-0798">TonB box</keyword>
<keyword evidence="2 9" id="KW-0813">Transport</keyword>
<evidence type="ECO:0000313" key="16">
    <source>
        <dbReference type="Proteomes" id="UP000192491"/>
    </source>
</evidence>
<dbReference type="InterPro" id="IPR010100">
    <property type="entry name" value="TonB-dep_Cu_rcpt"/>
</dbReference>
<gene>
    <name evidence="15" type="ORF">BWK73_14940</name>
</gene>
<dbReference type="PROSITE" id="PS00430">
    <property type="entry name" value="TONB_DEPENDENT_REC_1"/>
    <property type="match status" value="1"/>
</dbReference>
<dbReference type="Gene3D" id="2.40.170.20">
    <property type="entry name" value="TonB-dependent receptor, beta-barrel domain"/>
    <property type="match status" value="1"/>
</dbReference>
<evidence type="ECO:0000256" key="12">
    <source>
        <dbReference type="SAM" id="SignalP"/>
    </source>
</evidence>
<dbReference type="InterPro" id="IPR037066">
    <property type="entry name" value="Plug_dom_sf"/>
</dbReference>
<dbReference type="InterPro" id="IPR000531">
    <property type="entry name" value="Beta-barrel_TonB"/>
</dbReference>
<feature type="chain" id="PRO_5012033476" evidence="12">
    <location>
        <begin position="24"/>
        <end position="686"/>
    </location>
</feature>
<dbReference type="NCBIfam" id="TIGR01778">
    <property type="entry name" value="TonB-copper"/>
    <property type="match status" value="1"/>
</dbReference>
<comment type="subcellular location">
    <subcellularLocation>
        <location evidence="1 9">Cell outer membrane</location>
        <topology evidence="1 9">Multi-pass membrane protein</topology>
    </subcellularLocation>
</comment>
<dbReference type="AlphaFoldDB" id="A0A1Y1QSP5"/>
<comment type="caution">
    <text evidence="15">The sequence shown here is derived from an EMBL/GenBank/DDBJ whole genome shotgun (WGS) entry which is preliminary data.</text>
</comment>
<dbReference type="Pfam" id="PF00593">
    <property type="entry name" value="TonB_dep_Rec_b-barrel"/>
    <property type="match status" value="1"/>
</dbReference>
<dbReference type="CDD" id="cd01347">
    <property type="entry name" value="ligand_gated_channel"/>
    <property type="match status" value="1"/>
</dbReference>
<evidence type="ECO:0000256" key="6">
    <source>
        <dbReference type="ARBA" id="ARBA00023077"/>
    </source>
</evidence>
<name>A0A1Y1QSP5_9GAMM</name>
<accession>A0A1Y1QSP5</accession>
<keyword evidence="8 9" id="KW-0998">Cell outer membrane</keyword>